<organism evidence="3 4">
    <name type="scientific">Lophiotrema nucula</name>
    <dbReference type="NCBI Taxonomy" id="690887"/>
    <lineage>
        <taxon>Eukaryota</taxon>
        <taxon>Fungi</taxon>
        <taxon>Dikarya</taxon>
        <taxon>Ascomycota</taxon>
        <taxon>Pezizomycotina</taxon>
        <taxon>Dothideomycetes</taxon>
        <taxon>Pleosporomycetidae</taxon>
        <taxon>Pleosporales</taxon>
        <taxon>Lophiotremataceae</taxon>
        <taxon>Lophiotrema</taxon>
    </lineage>
</organism>
<accession>A0A6A5ZHU4</accession>
<keyword evidence="1" id="KW-0812">Transmembrane</keyword>
<evidence type="ECO:0000313" key="3">
    <source>
        <dbReference type="EMBL" id="KAF2119049.1"/>
    </source>
</evidence>
<sequence>MRQATSLSSLAALASVVLPLSLAAGTLSMRSWLNKHHLSIYNFFSVSMILSTLALVLYPLIRAVSRLRLKVWYSKSSQWSGDKGEEATYLRIVRFLGCHLSSDGVLVSPRFLWVCSRITEPASRSLLMQLGFLLYYLSLLWE</sequence>
<gene>
    <name evidence="3" type="ORF">BDV96DRAFT_370030</name>
</gene>
<keyword evidence="1" id="KW-0472">Membrane</keyword>
<reference evidence="3" key="1">
    <citation type="journal article" date="2020" name="Stud. Mycol.">
        <title>101 Dothideomycetes genomes: a test case for predicting lifestyles and emergence of pathogens.</title>
        <authorList>
            <person name="Haridas S."/>
            <person name="Albert R."/>
            <person name="Binder M."/>
            <person name="Bloem J."/>
            <person name="Labutti K."/>
            <person name="Salamov A."/>
            <person name="Andreopoulos B."/>
            <person name="Baker S."/>
            <person name="Barry K."/>
            <person name="Bills G."/>
            <person name="Bluhm B."/>
            <person name="Cannon C."/>
            <person name="Castanera R."/>
            <person name="Culley D."/>
            <person name="Daum C."/>
            <person name="Ezra D."/>
            <person name="Gonzalez J."/>
            <person name="Henrissat B."/>
            <person name="Kuo A."/>
            <person name="Liang C."/>
            <person name="Lipzen A."/>
            <person name="Lutzoni F."/>
            <person name="Magnuson J."/>
            <person name="Mondo S."/>
            <person name="Nolan M."/>
            <person name="Ohm R."/>
            <person name="Pangilinan J."/>
            <person name="Park H.-J."/>
            <person name="Ramirez L."/>
            <person name="Alfaro M."/>
            <person name="Sun H."/>
            <person name="Tritt A."/>
            <person name="Yoshinaga Y."/>
            <person name="Zwiers L.-H."/>
            <person name="Turgeon B."/>
            <person name="Goodwin S."/>
            <person name="Spatafora J."/>
            <person name="Crous P."/>
            <person name="Grigoriev I."/>
        </authorList>
    </citation>
    <scope>NUCLEOTIDE SEQUENCE</scope>
    <source>
        <strain evidence="3">CBS 627.86</strain>
    </source>
</reference>
<keyword evidence="4" id="KW-1185">Reference proteome</keyword>
<proteinExistence type="predicted"/>
<feature type="signal peptide" evidence="2">
    <location>
        <begin position="1"/>
        <end position="23"/>
    </location>
</feature>
<evidence type="ECO:0000313" key="4">
    <source>
        <dbReference type="Proteomes" id="UP000799770"/>
    </source>
</evidence>
<feature type="transmembrane region" description="Helical" evidence="1">
    <location>
        <begin position="39"/>
        <end position="61"/>
    </location>
</feature>
<dbReference type="AlphaFoldDB" id="A0A6A5ZHU4"/>
<dbReference type="EMBL" id="ML977316">
    <property type="protein sequence ID" value="KAF2119049.1"/>
    <property type="molecule type" value="Genomic_DNA"/>
</dbReference>
<dbReference type="Proteomes" id="UP000799770">
    <property type="component" value="Unassembled WGS sequence"/>
</dbReference>
<evidence type="ECO:0000256" key="2">
    <source>
        <dbReference type="SAM" id="SignalP"/>
    </source>
</evidence>
<evidence type="ECO:0000256" key="1">
    <source>
        <dbReference type="SAM" id="Phobius"/>
    </source>
</evidence>
<keyword evidence="1" id="KW-1133">Transmembrane helix</keyword>
<keyword evidence="2" id="KW-0732">Signal</keyword>
<name>A0A6A5ZHU4_9PLEO</name>
<feature type="chain" id="PRO_5025611163" evidence="2">
    <location>
        <begin position="24"/>
        <end position="142"/>
    </location>
</feature>
<protein>
    <submittedName>
        <fullName evidence="3">Uncharacterized protein</fullName>
    </submittedName>
</protein>